<feature type="transmembrane region" description="Helical" evidence="7">
    <location>
        <begin position="320"/>
        <end position="337"/>
    </location>
</feature>
<evidence type="ECO:0000256" key="2">
    <source>
        <dbReference type="ARBA" id="ARBA00007430"/>
    </source>
</evidence>
<feature type="transmembrane region" description="Helical" evidence="7">
    <location>
        <begin position="349"/>
        <end position="370"/>
    </location>
</feature>
<dbReference type="Proteomes" id="UP001209701">
    <property type="component" value="Unassembled WGS sequence"/>
</dbReference>
<evidence type="ECO:0000256" key="7">
    <source>
        <dbReference type="SAM" id="Phobius"/>
    </source>
</evidence>
<dbReference type="PANTHER" id="PTHR30250">
    <property type="entry name" value="PST FAMILY PREDICTED COLANIC ACID TRANSPORTER"/>
    <property type="match status" value="1"/>
</dbReference>
<keyword evidence="5 7" id="KW-1133">Transmembrane helix</keyword>
<feature type="transmembrane region" description="Helical" evidence="7">
    <location>
        <begin position="12"/>
        <end position="31"/>
    </location>
</feature>
<feature type="transmembrane region" description="Helical" evidence="7">
    <location>
        <begin position="286"/>
        <end position="308"/>
    </location>
</feature>
<dbReference type="EMBL" id="JAJIRN010000005">
    <property type="protein sequence ID" value="MCV2368744.1"/>
    <property type="molecule type" value="Genomic_DNA"/>
</dbReference>
<comment type="similarity">
    <text evidence="2">Belongs to the polysaccharide synthase family.</text>
</comment>
<feature type="transmembrane region" description="Helical" evidence="7">
    <location>
        <begin position="107"/>
        <end position="130"/>
    </location>
</feature>
<evidence type="ECO:0000256" key="3">
    <source>
        <dbReference type="ARBA" id="ARBA00022475"/>
    </source>
</evidence>
<feature type="transmembrane region" description="Helical" evidence="7">
    <location>
        <begin position="438"/>
        <end position="461"/>
    </location>
</feature>
<feature type="transmembrane region" description="Helical" evidence="7">
    <location>
        <begin position="376"/>
        <end position="394"/>
    </location>
</feature>
<feature type="transmembrane region" description="Helical" evidence="7">
    <location>
        <begin position="206"/>
        <end position="227"/>
    </location>
</feature>
<evidence type="ECO:0000313" key="9">
    <source>
        <dbReference type="Proteomes" id="UP001209701"/>
    </source>
</evidence>
<accession>A0ABT2YFC4</accession>
<protein>
    <submittedName>
        <fullName evidence="8">Oligosaccharide flippase family protein</fullName>
    </submittedName>
</protein>
<feature type="transmembrane region" description="Helical" evidence="7">
    <location>
        <begin position="406"/>
        <end position="432"/>
    </location>
</feature>
<comment type="subcellular location">
    <subcellularLocation>
        <location evidence="1">Cell membrane</location>
        <topology evidence="1">Multi-pass membrane protein</topology>
    </subcellularLocation>
</comment>
<feature type="transmembrane region" description="Helical" evidence="7">
    <location>
        <begin position="37"/>
        <end position="54"/>
    </location>
</feature>
<proteinExistence type="inferred from homology"/>
<name>A0ABT2YFC4_9BURK</name>
<dbReference type="Pfam" id="PF13440">
    <property type="entry name" value="Polysacc_synt_3"/>
    <property type="match status" value="1"/>
</dbReference>
<comment type="caution">
    <text evidence="8">The sequence shown here is derived from an EMBL/GenBank/DDBJ whole genome shotgun (WGS) entry which is preliminary data.</text>
</comment>
<dbReference type="InterPro" id="IPR050833">
    <property type="entry name" value="Poly_Biosynth_Transport"/>
</dbReference>
<sequence length="482" mass="51390">MSTRRALLFSFLDRYCGLIISIAASMAIARLLPPSEMGIFSVGMALLLLANTVRDMGAGQYIVQVKQLTSEGISAVWTIQLGIGAALAILTAAIAVPAAAFYQEPKISGVLVVMSVGYLINPFGSITYALLMREMRFERVALMRLAAALSSAVVSTGLAYYGHGVMSLAWGSLAATVANALVALWMRPTGTPWGLSVKGIPEVIGFSGRLAGTSVITTIVVSTPDFLLGKFQDMHAAGLYSRSNGLVSMFSRLIMDAVQGVALSLFSQQRRAGQDMKPALLKAMSYIIVLNWMFCALLALLALPITVVLYGNQWGESVNLTRWLALSCALGAPVVLFEIGSTAAGRSDLLMRATFLSGCITVAAMLVGTMSSLETLGQLIALASLCSTAIWAFSVRKTLGVCWKELFGVLCQSAITTILAMALPIALMYFHFQHLHQSQLLTLLALGTCGLACAVGAVFLTKHPLATELRRLLKNFLGKFIA</sequence>
<keyword evidence="9" id="KW-1185">Reference proteome</keyword>
<organism evidence="8 9">
    <name type="scientific">Roseateles oligotrophus</name>
    <dbReference type="NCBI Taxonomy" id="1769250"/>
    <lineage>
        <taxon>Bacteria</taxon>
        <taxon>Pseudomonadati</taxon>
        <taxon>Pseudomonadota</taxon>
        <taxon>Betaproteobacteria</taxon>
        <taxon>Burkholderiales</taxon>
        <taxon>Sphaerotilaceae</taxon>
        <taxon>Roseateles</taxon>
    </lineage>
</organism>
<feature type="transmembrane region" description="Helical" evidence="7">
    <location>
        <begin position="168"/>
        <end position="186"/>
    </location>
</feature>
<evidence type="ECO:0000313" key="8">
    <source>
        <dbReference type="EMBL" id="MCV2368744.1"/>
    </source>
</evidence>
<keyword evidence="6 7" id="KW-0472">Membrane</keyword>
<feature type="transmembrane region" description="Helical" evidence="7">
    <location>
        <begin position="142"/>
        <end position="162"/>
    </location>
</feature>
<evidence type="ECO:0000256" key="1">
    <source>
        <dbReference type="ARBA" id="ARBA00004651"/>
    </source>
</evidence>
<evidence type="ECO:0000256" key="6">
    <source>
        <dbReference type="ARBA" id="ARBA00023136"/>
    </source>
</evidence>
<keyword evidence="4 7" id="KW-0812">Transmembrane</keyword>
<reference evidence="8 9" key="1">
    <citation type="submission" date="2021-11" db="EMBL/GenBank/DDBJ databases">
        <authorList>
            <person name="Liang Q."/>
            <person name="Mou H."/>
            <person name="Liu Z."/>
        </authorList>
    </citation>
    <scope>NUCLEOTIDE SEQUENCE [LARGE SCALE GENOMIC DNA]</scope>
    <source>
        <strain evidence="8 9">CHU3</strain>
    </source>
</reference>
<keyword evidence="3" id="KW-1003">Cell membrane</keyword>
<gene>
    <name evidence="8" type="ORF">LNV07_11665</name>
</gene>
<feature type="transmembrane region" description="Helical" evidence="7">
    <location>
        <begin position="247"/>
        <end position="266"/>
    </location>
</feature>
<feature type="transmembrane region" description="Helical" evidence="7">
    <location>
        <begin position="75"/>
        <end position="101"/>
    </location>
</feature>
<evidence type="ECO:0000256" key="4">
    <source>
        <dbReference type="ARBA" id="ARBA00022692"/>
    </source>
</evidence>
<evidence type="ECO:0000256" key="5">
    <source>
        <dbReference type="ARBA" id="ARBA00022989"/>
    </source>
</evidence>
<dbReference type="RefSeq" id="WP_263571344.1">
    <property type="nucleotide sequence ID" value="NZ_JAJIRN010000005.1"/>
</dbReference>
<dbReference type="PANTHER" id="PTHR30250:SF10">
    <property type="entry name" value="LIPOPOLYSACCHARIDE BIOSYNTHESIS PROTEIN WZXC"/>
    <property type="match status" value="1"/>
</dbReference>